<dbReference type="HOGENOM" id="CLU_004562_1_0_1"/>
<dbReference type="CDD" id="cd06734">
    <property type="entry name" value="PDZ4_MAGI-1_3-like"/>
    <property type="match status" value="1"/>
</dbReference>
<dbReference type="Gene3D" id="2.20.70.10">
    <property type="match status" value="2"/>
</dbReference>
<evidence type="ECO:0000256" key="3">
    <source>
        <dbReference type="ARBA" id="ARBA00023136"/>
    </source>
</evidence>
<dbReference type="GO" id="GO:0005737">
    <property type="term" value="C:cytoplasm"/>
    <property type="evidence" value="ECO:0000318"/>
    <property type="project" value="GO_Central"/>
</dbReference>
<dbReference type="Gene3D" id="3.30.63.10">
    <property type="entry name" value="Guanylate Kinase phosphate binding domain"/>
    <property type="match status" value="1"/>
</dbReference>
<comment type="subcellular location">
    <subcellularLocation>
        <location evidence="1">Membrane</location>
        <topology evidence="1">Peripheral membrane protein</topology>
    </subcellularLocation>
</comment>
<proteinExistence type="predicted"/>
<keyword evidence="9" id="KW-1185">Reference proteome</keyword>
<dbReference type="Pfam" id="PF00397">
    <property type="entry name" value="WW"/>
    <property type="match status" value="2"/>
</dbReference>
<reference evidence="8 9" key="1">
    <citation type="journal article" date="2007" name="Science">
        <title>Sea anemone genome reveals ancestral eumetazoan gene repertoire and genomic organization.</title>
        <authorList>
            <person name="Putnam N.H."/>
            <person name="Srivastava M."/>
            <person name="Hellsten U."/>
            <person name="Dirks B."/>
            <person name="Chapman J."/>
            <person name="Salamov A."/>
            <person name="Terry A."/>
            <person name="Shapiro H."/>
            <person name="Lindquist E."/>
            <person name="Kapitonov V.V."/>
            <person name="Jurka J."/>
            <person name="Genikhovich G."/>
            <person name="Grigoriev I.V."/>
            <person name="Lucas S.M."/>
            <person name="Steele R.E."/>
            <person name="Finnerty J.R."/>
            <person name="Technau U."/>
            <person name="Martindale M.Q."/>
            <person name="Rokhsar D.S."/>
        </authorList>
    </citation>
    <scope>NUCLEOTIDE SEQUENCE [LARGE SCALE GENOMIC DNA]</scope>
    <source>
        <strain evidence="9">CH2 X CH6</strain>
    </source>
</reference>
<dbReference type="InterPro" id="IPR008144">
    <property type="entry name" value="Guanylate_kin-like_dom"/>
</dbReference>
<dbReference type="Pfam" id="PF00625">
    <property type="entry name" value="Guanylate_kin"/>
    <property type="match status" value="1"/>
</dbReference>
<feature type="compositionally biased region" description="Basic and acidic residues" evidence="4">
    <location>
        <begin position="952"/>
        <end position="970"/>
    </location>
</feature>
<feature type="domain" description="PDZ" evidence="7">
    <location>
        <begin position="684"/>
        <end position="766"/>
    </location>
</feature>
<gene>
    <name evidence="8" type="ORF">NEMVEDRAFT_v1g20232</name>
</gene>
<feature type="domain" description="PDZ" evidence="7">
    <location>
        <begin position="513"/>
        <end position="576"/>
    </location>
</feature>
<feature type="domain" description="PDZ" evidence="7">
    <location>
        <begin position="843"/>
        <end position="925"/>
    </location>
</feature>
<dbReference type="OMA" id="QYENPML"/>
<feature type="region of interest" description="Disordered" evidence="4">
    <location>
        <begin position="1011"/>
        <end position="1038"/>
    </location>
</feature>
<dbReference type="FunFam" id="2.30.42.10:FF:000005">
    <property type="entry name" value="Membrane associated guanylate kinase, WW and PDZ domain containing 1"/>
    <property type="match status" value="1"/>
</dbReference>
<feature type="compositionally biased region" description="Polar residues" evidence="4">
    <location>
        <begin position="771"/>
        <end position="797"/>
    </location>
</feature>
<dbReference type="InterPro" id="IPR036034">
    <property type="entry name" value="PDZ_sf"/>
</dbReference>
<dbReference type="PROSITE" id="PS00856">
    <property type="entry name" value="GUANYLATE_KINASE_1"/>
    <property type="match status" value="1"/>
</dbReference>
<evidence type="ECO:0000313" key="9">
    <source>
        <dbReference type="Proteomes" id="UP000001593"/>
    </source>
</evidence>
<feature type="domain" description="Guanylate kinase-like" evidence="6">
    <location>
        <begin position="87"/>
        <end position="186"/>
    </location>
</feature>
<dbReference type="CDD" id="cd06733">
    <property type="entry name" value="PDZ3_MAGI-1_3-like"/>
    <property type="match status" value="1"/>
</dbReference>
<protein>
    <submittedName>
        <fullName evidence="8">Uncharacterized protein</fullName>
    </submittedName>
</protein>
<dbReference type="eggNOG" id="KOG3209">
    <property type="taxonomic scope" value="Eukaryota"/>
</dbReference>
<feature type="non-terminal residue" evidence="8">
    <location>
        <position position="1130"/>
    </location>
</feature>
<evidence type="ECO:0000259" key="7">
    <source>
        <dbReference type="PROSITE" id="PS50106"/>
    </source>
</evidence>
<dbReference type="SMART" id="SM00456">
    <property type="entry name" value="WW"/>
    <property type="match status" value="2"/>
</dbReference>
<dbReference type="InterPro" id="IPR020590">
    <property type="entry name" value="Guanylate_kinase_CS"/>
</dbReference>
<dbReference type="Pfam" id="PF00595">
    <property type="entry name" value="PDZ"/>
    <property type="match status" value="4"/>
</dbReference>
<evidence type="ECO:0000256" key="2">
    <source>
        <dbReference type="ARBA" id="ARBA00022737"/>
    </source>
</evidence>
<dbReference type="EMBL" id="DS469563">
    <property type="protein sequence ID" value="EDO42539.1"/>
    <property type="molecule type" value="Genomic_DNA"/>
</dbReference>
<dbReference type="InterPro" id="IPR027417">
    <property type="entry name" value="P-loop_NTPase"/>
</dbReference>
<feature type="non-terminal residue" evidence="8">
    <location>
        <position position="1"/>
    </location>
</feature>
<dbReference type="Gene3D" id="2.30.42.10">
    <property type="match status" value="6"/>
</dbReference>
<dbReference type="PROSITE" id="PS01159">
    <property type="entry name" value="WW_DOMAIN_1"/>
    <property type="match status" value="2"/>
</dbReference>
<feature type="compositionally biased region" description="Polar residues" evidence="4">
    <location>
        <begin position="490"/>
        <end position="510"/>
    </location>
</feature>
<evidence type="ECO:0000259" key="5">
    <source>
        <dbReference type="PROSITE" id="PS50020"/>
    </source>
</evidence>
<feature type="domain" description="PDZ" evidence="7">
    <location>
        <begin position="1051"/>
        <end position="1119"/>
    </location>
</feature>
<dbReference type="PROSITE" id="PS50020">
    <property type="entry name" value="WW_DOMAIN_2"/>
    <property type="match status" value="2"/>
</dbReference>
<dbReference type="GO" id="GO:0016020">
    <property type="term" value="C:membrane"/>
    <property type="evidence" value="ECO:0007669"/>
    <property type="project" value="UniProtKB-SubCell"/>
</dbReference>
<keyword evidence="3" id="KW-0472">Membrane</keyword>
<evidence type="ECO:0000256" key="4">
    <source>
        <dbReference type="SAM" id="MobiDB-lite"/>
    </source>
</evidence>
<feature type="compositionally biased region" description="Basic and acidic residues" evidence="4">
    <location>
        <begin position="820"/>
        <end position="838"/>
    </location>
</feature>
<organism evidence="8 9">
    <name type="scientific">Nematostella vectensis</name>
    <name type="common">Starlet sea anemone</name>
    <dbReference type="NCBI Taxonomy" id="45351"/>
    <lineage>
        <taxon>Eukaryota</taxon>
        <taxon>Metazoa</taxon>
        <taxon>Cnidaria</taxon>
        <taxon>Anthozoa</taxon>
        <taxon>Hexacorallia</taxon>
        <taxon>Actiniaria</taxon>
        <taxon>Edwardsiidae</taxon>
        <taxon>Nematostella</taxon>
    </lineage>
</organism>
<dbReference type="AlphaFoldDB" id="A7S157"/>
<feature type="region of interest" description="Disordered" evidence="4">
    <location>
        <begin position="178"/>
        <end position="223"/>
    </location>
</feature>
<dbReference type="CDD" id="cd06732">
    <property type="entry name" value="PDZ2_MAGI-1_3-like"/>
    <property type="match status" value="1"/>
</dbReference>
<dbReference type="FunFam" id="2.20.70.10:FF:000001">
    <property type="entry name" value="Membrane-associated guanylate kinase, WW and PDZ domain-containing protein 1"/>
    <property type="match status" value="1"/>
</dbReference>
<feature type="domain" description="WW" evidence="5">
    <location>
        <begin position="224"/>
        <end position="257"/>
    </location>
</feature>
<dbReference type="InterPro" id="IPR001478">
    <property type="entry name" value="PDZ"/>
</dbReference>
<feature type="region of interest" description="Disordered" evidence="4">
    <location>
        <begin position="952"/>
        <end position="982"/>
    </location>
</feature>
<evidence type="ECO:0000313" key="8">
    <source>
        <dbReference type="EMBL" id="EDO42539.1"/>
    </source>
</evidence>
<dbReference type="PANTHER" id="PTHR10316">
    <property type="entry name" value="MEMBRANE ASSOCIATED GUANYLATE KINASE-RELATED"/>
    <property type="match status" value="1"/>
</dbReference>
<dbReference type="PROSITE" id="PS50052">
    <property type="entry name" value="GUANYLATE_KINASE_2"/>
    <property type="match status" value="1"/>
</dbReference>
<dbReference type="InterPro" id="IPR036020">
    <property type="entry name" value="WW_dom_sf"/>
</dbReference>
<feature type="region of interest" description="Disordered" evidence="4">
    <location>
        <begin position="448"/>
        <end position="510"/>
    </location>
</feature>
<keyword evidence="2" id="KW-0677">Repeat</keyword>
<evidence type="ECO:0000256" key="1">
    <source>
        <dbReference type="ARBA" id="ARBA00004170"/>
    </source>
</evidence>
<sequence>RKGKHWSHHVRESIVCKSKEGSFNLKIVGGAEFGEFINIGDLKEDKVVYKKGKLLCGDVILEINNKPVAGYTRPDVLELISKDGRNAVSLRTVKPGLGITKDLRQFLAGRFDSDSVDSALQLTIRENLYRRTVPCTTRSPRNGEIPGVDYVFLNMQQFMDMEKSGALLESGVFEGNHYGTPKPPIQPAGTLSAPASKRQGRPSSATKWKKGPLNGDMPSGDMLGPLPDNWEVAYTETNEKYFIDHKTGTTQWVDPRLASKKSRRPEDCDDDELPYGWEKVDDPKYGTYYIDHINKKTQFENPVLAVRHSQDGLDSYDNDTSYMRPPPHQTFYIEGRRLEGELIRTELMKGFRGFGFTIIGGDQSGELLQIKSIVPDGAAAKDGKLRTGDALIKVNGRSVVNKTHQEVVSMFQSMPTNEPIELDMIRGYPLPFDPDDPNVETIGSYTVVRSPQGDNQSGLLQPANKYGLPNAHSDQSISSSNTDSPAGNRGYNTASFPRHSTSTLQRSTPEMHNVRIVKGPMGFGFTIADSPYGQKIKQILDAQRCENLMEGDLLMELNGYNLRNYSHTETVDMLKNCPKGREAVILIQRGGRCNYSWRKPRPKSTPPMGAVQVLPMGPPPSQRMGSAGNLATSGEATRNQEIGSGRGGNQAYFDKGGDALTQSYPPIRKAVHLNRGHDDSVDYYITLHRGESGFGFRIVGGKEDNTQVAIGTIVDGTPAAADGRLRRGDEILYVDGVSVIDGYHRDVISLMKSAAQNGQVTLGVRRRQTMPGRSTPSGVRRTSQSNSVRLTSRSAGNLTELARRDEYEPNGFRSPSERAGSTRDRRRSESDKLQPDIPMDYRDITLNRGAHEGFGFVILSSVHKSGSTIGRIIQGSPADRCRELYVGDKLVAVNGTSIVGMHHSDIVNTIKQSGLSVTLRIAQKPLGKTDSNKANHEERRKQEELKLRLQEEARRQEELARQRTQPERKVPPPVLPKPSKNKVLQARGQFEQNTKYQTLPARTALPEDRYRRMSGGESQPPPGQRVFKPRPKSESELMRDPRTGEVTQVLEIELIRKNQGYGFSIRGGQEMDMPIYVLKIAEGGVADLDGRIKVGDEVLEINGRSTQHMLHTDAISMIRGGSKVRLVLRR</sequence>
<dbReference type="CDD" id="cd06731">
    <property type="entry name" value="PDZ1_MAGI-1_3-like"/>
    <property type="match status" value="1"/>
</dbReference>
<dbReference type="FunCoup" id="A7S157">
    <property type="interactions" value="216"/>
</dbReference>
<dbReference type="PhylomeDB" id="A7S157"/>
<feature type="domain" description="PDZ" evidence="7">
    <location>
        <begin position="344"/>
        <end position="413"/>
    </location>
</feature>
<dbReference type="SUPFAM" id="SSF50156">
    <property type="entry name" value="PDZ domain-like"/>
    <property type="match status" value="6"/>
</dbReference>
<name>A7S157_NEMVE</name>
<dbReference type="PANTHER" id="PTHR10316:SF40">
    <property type="entry name" value="LD27118P"/>
    <property type="match status" value="1"/>
</dbReference>
<dbReference type="SMART" id="SM00228">
    <property type="entry name" value="PDZ"/>
    <property type="match status" value="6"/>
</dbReference>
<feature type="domain" description="PDZ" evidence="7">
    <location>
        <begin position="12"/>
        <end position="80"/>
    </location>
</feature>
<dbReference type="Proteomes" id="UP000001593">
    <property type="component" value="Unassembled WGS sequence"/>
</dbReference>
<dbReference type="PROSITE" id="PS50106">
    <property type="entry name" value="PDZ"/>
    <property type="match status" value="6"/>
</dbReference>
<dbReference type="InterPro" id="IPR001202">
    <property type="entry name" value="WW_dom"/>
</dbReference>
<accession>A7S157</accession>
<feature type="domain" description="WW" evidence="5">
    <location>
        <begin position="271"/>
        <end position="304"/>
    </location>
</feature>
<dbReference type="SUPFAM" id="SSF51045">
    <property type="entry name" value="WW domain"/>
    <property type="match status" value="2"/>
</dbReference>
<evidence type="ECO:0000259" key="6">
    <source>
        <dbReference type="PROSITE" id="PS50052"/>
    </source>
</evidence>
<dbReference type="InParanoid" id="A7S157"/>
<dbReference type="CDD" id="cd00201">
    <property type="entry name" value="WW"/>
    <property type="match status" value="2"/>
</dbReference>
<dbReference type="GO" id="GO:0007165">
    <property type="term" value="P:signal transduction"/>
    <property type="evidence" value="ECO:0000318"/>
    <property type="project" value="GO_Central"/>
</dbReference>
<dbReference type="InterPro" id="IPR008145">
    <property type="entry name" value="GK/Ca_channel_bsu"/>
</dbReference>
<feature type="region of interest" description="Disordered" evidence="4">
    <location>
        <begin position="761"/>
        <end position="838"/>
    </location>
</feature>
<dbReference type="FunFam" id="3.30.63.10:FF:000003">
    <property type="entry name" value="Membrane-associated guanylate kinase, WW and PDZ domain-containing protein 3 isoform 1"/>
    <property type="match status" value="1"/>
</dbReference>
<dbReference type="SUPFAM" id="SSF52540">
    <property type="entry name" value="P-loop containing nucleoside triphosphate hydrolases"/>
    <property type="match status" value="1"/>
</dbReference>
<dbReference type="STRING" id="45351.A7S157"/>
<feature type="compositionally biased region" description="Polar residues" evidence="4">
    <location>
        <begin position="448"/>
        <end position="459"/>
    </location>
</feature>
<dbReference type="FunFam" id="2.30.42.10:FF:000144">
    <property type="entry name" value="Membrane associated guanylate kinase, WW and PDZ domain containing 2"/>
    <property type="match status" value="1"/>
</dbReference>
<dbReference type="SMART" id="SM00072">
    <property type="entry name" value="GuKc"/>
    <property type="match status" value="1"/>
</dbReference>
<feature type="compositionally biased region" description="Low complexity" evidence="4">
    <location>
        <begin position="473"/>
        <end position="484"/>
    </location>
</feature>